<dbReference type="AlphaFoldDB" id="D7MQW1"/>
<organism evidence="3">
    <name type="scientific">Arabidopsis lyrata subsp. lyrata</name>
    <name type="common">Lyre-leaved rock-cress</name>
    <dbReference type="NCBI Taxonomy" id="81972"/>
    <lineage>
        <taxon>Eukaryota</taxon>
        <taxon>Viridiplantae</taxon>
        <taxon>Streptophyta</taxon>
        <taxon>Embryophyta</taxon>
        <taxon>Tracheophyta</taxon>
        <taxon>Spermatophyta</taxon>
        <taxon>Magnoliopsida</taxon>
        <taxon>eudicotyledons</taxon>
        <taxon>Gunneridae</taxon>
        <taxon>Pentapetalae</taxon>
        <taxon>rosids</taxon>
        <taxon>malvids</taxon>
        <taxon>Brassicales</taxon>
        <taxon>Brassicaceae</taxon>
        <taxon>Camelineae</taxon>
        <taxon>Arabidopsis</taxon>
    </lineage>
</organism>
<feature type="domain" description="F-box associated beta-propeller type 1" evidence="1">
    <location>
        <begin position="36"/>
        <end position="311"/>
    </location>
</feature>
<dbReference type="Gramene" id="fgenesh1_pg.C_scaffold_8001135">
    <property type="protein sequence ID" value="fgenesh1_pg.C_scaffold_8001135"/>
    <property type="gene ID" value="fgenesh1_pg.C_scaffold_8001135"/>
</dbReference>
<name>D7MQW1_ARALL</name>
<proteinExistence type="predicted"/>
<dbReference type="InterPro" id="IPR017451">
    <property type="entry name" value="F-box-assoc_interact_dom"/>
</dbReference>
<dbReference type="PANTHER" id="PTHR31672:SF13">
    <property type="entry name" value="F-BOX PROTEIN CPR30-LIKE"/>
    <property type="match status" value="1"/>
</dbReference>
<keyword evidence="3" id="KW-1185">Reference proteome</keyword>
<dbReference type="HOGENOM" id="CLU_034692_0_0_1"/>
<gene>
    <name evidence="2" type="ORF">ARALYDRAFT_357348</name>
</gene>
<dbReference type="InterPro" id="IPR050796">
    <property type="entry name" value="SCF_F-box_component"/>
</dbReference>
<accession>D7MQW1</accession>
<protein>
    <recommendedName>
        <fullName evidence="1">F-box associated beta-propeller type 1 domain-containing protein</fullName>
    </recommendedName>
</protein>
<dbReference type="InterPro" id="IPR011043">
    <property type="entry name" value="Gal_Oxase/kelch_b-propeller"/>
</dbReference>
<dbReference type="SUPFAM" id="SSF50965">
    <property type="entry name" value="Galactose oxidase, central domain"/>
    <property type="match status" value="1"/>
</dbReference>
<evidence type="ECO:0000259" key="1">
    <source>
        <dbReference type="Pfam" id="PF07734"/>
    </source>
</evidence>
<dbReference type="Pfam" id="PF07734">
    <property type="entry name" value="FBA_1"/>
    <property type="match status" value="1"/>
</dbReference>
<dbReference type="NCBIfam" id="TIGR01640">
    <property type="entry name" value="F_box_assoc_1"/>
    <property type="match status" value="1"/>
</dbReference>
<reference evidence="3" key="1">
    <citation type="journal article" date="2011" name="Nat. Genet.">
        <title>The Arabidopsis lyrata genome sequence and the basis of rapid genome size change.</title>
        <authorList>
            <person name="Hu T.T."/>
            <person name="Pattyn P."/>
            <person name="Bakker E.G."/>
            <person name="Cao J."/>
            <person name="Cheng J.-F."/>
            <person name="Clark R.M."/>
            <person name="Fahlgren N."/>
            <person name="Fawcett J.A."/>
            <person name="Grimwood J."/>
            <person name="Gundlach H."/>
            <person name="Haberer G."/>
            <person name="Hollister J.D."/>
            <person name="Ossowski S."/>
            <person name="Ottilar R.P."/>
            <person name="Salamov A.A."/>
            <person name="Schneeberger K."/>
            <person name="Spannagl M."/>
            <person name="Wang X."/>
            <person name="Yang L."/>
            <person name="Nasrallah M.E."/>
            <person name="Bergelson J."/>
            <person name="Carrington J.C."/>
            <person name="Gaut B.S."/>
            <person name="Schmutz J."/>
            <person name="Mayer K.F.X."/>
            <person name="Van de Peer Y."/>
            <person name="Grigoriev I.V."/>
            <person name="Nordborg M."/>
            <person name="Weigel D."/>
            <person name="Guo Y.-L."/>
        </authorList>
    </citation>
    <scope>NUCLEOTIDE SEQUENCE [LARGE SCALE GENOMIC DNA]</scope>
    <source>
        <strain evidence="3">cv. MN47</strain>
    </source>
</reference>
<sequence>MTSISDLSQDLVEEILSRVPMTSLGAHCGKAAKEIMVVMMYHFEAYLMSINLHNHKDLVDPFIKKIGKLKHVKICEVFHCNGLLLCVTHEYKLVVWNPYSGQTRWIQPRNDDISGPVIYCVGYDINNNHKILRLSYWIDNYVCEIYDFKCNSWRVLDITMEWYIRGQGVSFQKNSYFIAQGMRKVEEVTSKGCLLCFDFTRERFLGLSLPCHCRIEDSVILSVVREEKLAVLYRRRDALEIEIWITNKIEPNEVLWSHFLKLDMVRFHYLNGSFFVDEKKKVAVICDVDYTTRANYKACMVGEGGHYREWISENLSVSHICALMFQVRCRSSNVPILTRRQDSLVLLYSLH</sequence>
<evidence type="ECO:0000313" key="3">
    <source>
        <dbReference type="Proteomes" id="UP000008694"/>
    </source>
</evidence>
<dbReference type="InterPro" id="IPR006527">
    <property type="entry name" value="F-box-assoc_dom_typ1"/>
</dbReference>
<dbReference type="PANTHER" id="PTHR31672">
    <property type="entry name" value="BNACNNG10540D PROTEIN"/>
    <property type="match status" value="1"/>
</dbReference>
<dbReference type="Proteomes" id="UP000008694">
    <property type="component" value="Unassembled WGS sequence"/>
</dbReference>
<evidence type="ECO:0000313" key="2">
    <source>
        <dbReference type="EMBL" id="EFH42094.1"/>
    </source>
</evidence>
<dbReference type="EMBL" id="GL348720">
    <property type="protein sequence ID" value="EFH42094.1"/>
    <property type="molecule type" value="Genomic_DNA"/>
</dbReference>